<feature type="binding site" evidence="9">
    <location>
        <begin position="76"/>
        <end position="77"/>
    </location>
    <ligand>
        <name>ATP</name>
        <dbReference type="ChEBI" id="CHEBI:30616"/>
    </ligand>
</feature>
<keyword evidence="5 9" id="KW-0479">Metal-binding</keyword>
<dbReference type="InterPro" id="IPR022953">
    <property type="entry name" value="ATP_PFK"/>
</dbReference>
<keyword evidence="3 9" id="KW-0963">Cytoplasm</keyword>
<dbReference type="Proteomes" id="UP000075221">
    <property type="component" value="Chromosome"/>
</dbReference>
<dbReference type="InterPro" id="IPR012829">
    <property type="entry name" value="Phosphofructokinase_III"/>
</dbReference>
<dbReference type="PIRSF" id="PIRSF000532">
    <property type="entry name" value="ATP_PFK_prok"/>
    <property type="match status" value="1"/>
</dbReference>
<feature type="binding site" description="in other chain" evidence="9">
    <location>
        <begin position="299"/>
        <end position="302"/>
    </location>
    <ligand>
        <name>substrate</name>
        <note>ligand shared between dimeric partners</note>
    </ligand>
</feature>
<feature type="binding site" description="in other chain" evidence="9">
    <location>
        <begin position="135"/>
        <end position="137"/>
    </location>
    <ligand>
        <name>substrate</name>
        <note>ligand shared between dimeric partners</note>
    </ligand>
</feature>
<dbReference type="GO" id="GO:0042802">
    <property type="term" value="F:identical protein binding"/>
    <property type="evidence" value="ECO:0007669"/>
    <property type="project" value="TreeGrafter"/>
</dbReference>
<dbReference type="InterPro" id="IPR035966">
    <property type="entry name" value="PKF_sf"/>
</dbReference>
<feature type="binding site" description="in other chain" evidence="9">
    <location>
        <position position="232"/>
    </location>
    <ligand>
        <name>substrate</name>
        <note>ligand shared between dimeric partners</note>
    </ligand>
</feature>
<name>A0A142KIG3_9ACTN</name>
<organism evidence="11 13">
    <name type="scientific">Acidipropionibacterium acidipropionici</name>
    <dbReference type="NCBI Taxonomy" id="1748"/>
    <lineage>
        <taxon>Bacteria</taxon>
        <taxon>Bacillati</taxon>
        <taxon>Actinomycetota</taxon>
        <taxon>Actinomycetes</taxon>
        <taxon>Propionibacteriales</taxon>
        <taxon>Propionibacteriaceae</taxon>
        <taxon>Acidipropionibacterium</taxon>
    </lineage>
</organism>
<sequence length="376" mass="39641">MAKKKKVGILTAGGDCPGLNAAIRGFGKAAIRQHGMELIGFQDGVRGLAENRYIPLDGRALSGILTIGGTILGTSRDKVNRMVVDGETRDMIPTIKENYEKLGLDALVTLGGGGTARNANKLSKAGLNVLHLPKTIDNDIVGTDDSFGFSTALEIATDAIDRLHSTAHSHHRIILAEIMGHRAGWLALGSGIAGGADIILLPEVPYHLDSIVKAVEQRRKDGLNFSVIAVAEGARDETDALAMSGAQALVDESRTPDTKAAAKKAKKDLERSMRDNTIKLATQLEDATGLESRVTILGYVQRGGTPCAQDRLLATRLGTKGAQLVDDGQFGIMVTAQGTGTGTIPLKDVGGKVKYVPLDHPWVEAARSVGTSLGDD</sequence>
<evidence type="ECO:0000259" key="10">
    <source>
        <dbReference type="Pfam" id="PF00365"/>
    </source>
</evidence>
<dbReference type="Proteomes" id="UP000178666">
    <property type="component" value="Chromosome"/>
</dbReference>
<dbReference type="PANTHER" id="PTHR13697">
    <property type="entry name" value="PHOSPHOFRUCTOKINASE"/>
    <property type="match status" value="1"/>
</dbReference>
<dbReference type="InterPro" id="IPR012003">
    <property type="entry name" value="ATP_PFK_prok-type"/>
</dbReference>
<dbReference type="NCBIfam" id="NF002872">
    <property type="entry name" value="PRK03202.1"/>
    <property type="match status" value="1"/>
</dbReference>
<dbReference type="GO" id="GO:0005524">
    <property type="term" value="F:ATP binding"/>
    <property type="evidence" value="ECO:0007669"/>
    <property type="project" value="UniProtKB-KW"/>
</dbReference>
<dbReference type="OrthoDB" id="9802503at2"/>
<evidence type="ECO:0000313" key="12">
    <source>
        <dbReference type="EMBL" id="AOZ47364.1"/>
    </source>
</evidence>
<dbReference type="GO" id="GO:0005945">
    <property type="term" value="C:6-phosphofructokinase complex"/>
    <property type="evidence" value="ECO:0007669"/>
    <property type="project" value="TreeGrafter"/>
</dbReference>
<dbReference type="GO" id="GO:0048029">
    <property type="term" value="F:monosaccharide binding"/>
    <property type="evidence" value="ECO:0007669"/>
    <property type="project" value="TreeGrafter"/>
</dbReference>
<dbReference type="Gene3D" id="3.40.50.450">
    <property type="match status" value="1"/>
</dbReference>
<dbReference type="KEGG" id="aaci:ASQ49_03930"/>
<keyword evidence="9" id="KW-0067">ATP-binding</keyword>
<evidence type="ECO:0000256" key="5">
    <source>
        <dbReference type="ARBA" id="ARBA00022723"/>
    </source>
</evidence>
<dbReference type="RefSeq" id="WP_015068994.1">
    <property type="nucleotide sequence ID" value="NZ_CP013126.1"/>
</dbReference>
<feature type="binding site" evidence="9">
    <location>
        <position position="14"/>
    </location>
    <ligand>
        <name>ATP</name>
        <dbReference type="ChEBI" id="CHEBI:30616"/>
    </ligand>
</feature>
<keyword evidence="14" id="KW-1185">Reference proteome</keyword>
<dbReference type="Gene3D" id="3.40.50.460">
    <property type="entry name" value="Phosphofructokinase domain"/>
    <property type="match status" value="1"/>
</dbReference>
<comment type="pathway">
    <text evidence="2 9">Carbohydrate degradation; glycolysis; D-glyceraldehyde 3-phosphate and glycerone phosphate from D-glucose: step 3/4.</text>
</comment>
<gene>
    <name evidence="9" type="primary">pfkA</name>
    <name evidence="12" type="ORF">A8L58_12525</name>
    <name evidence="11" type="ORF">AXH35_11085</name>
</gene>
<dbReference type="AlphaFoldDB" id="A0A142KIG3"/>
<dbReference type="GO" id="GO:0016208">
    <property type="term" value="F:AMP binding"/>
    <property type="evidence" value="ECO:0007669"/>
    <property type="project" value="TreeGrafter"/>
</dbReference>
<dbReference type="EMBL" id="CP015970">
    <property type="protein sequence ID" value="AOZ47364.1"/>
    <property type="molecule type" value="Genomic_DNA"/>
</dbReference>
<evidence type="ECO:0000256" key="3">
    <source>
        <dbReference type="ARBA" id="ARBA00022490"/>
    </source>
</evidence>
<dbReference type="GO" id="GO:0003872">
    <property type="term" value="F:6-phosphofructokinase activity"/>
    <property type="evidence" value="ECO:0007669"/>
    <property type="project" value="UniProtKB-UniRule"/>
</dbReference>
<dbReference type="PANTHER" id="PTHR13697:SF52">
    <property type="entry name" value="ATP-DEPENDENT 6-PHOSPHOFRUCTOKINASE 3"/>
    <property type="match status" value="1"/>
</dbReference>
<reference evidence="12 14" key="1">
    <citation type="journal article" date="2016" name="Plant Dis.">
        <title>Improved production of propionic acid using genome shuffling.</title>
        <authorList>
            <person name="Luna-Flores C.H."/>
            <person name="Palfreyman R.W."/>
            <person name="Kromer J.O."/>
            <person name="Nielsen L.K."/>
            <person name="Marcellin E."/>
        </authorList>
    </citation>
    <scope>NUCLEOTIDE SEQUENCE [LARGE SCALE GENOMIC DNA]</scope>
    <source>
        <strain evidence="12 14">F3E8</strain>
    </source>
</reference>
<dbReference type="GO" id="GO:0061621">
    <property type="term" value="P:canonical glycolysis"/>
    <property type="evidence" value="ECO:0007669"/>
    <property type="project" value="TreeGrafter"/>
</dbReference>
<comment type="subcellular location">
    <subcellularLocation>
        <location evidence="9">Cytoplasm</location>
    </subcellularLocation>
</comment>
<evidence type="ECO:0000256" key="8">
    <source>
        <dbReference type="ARBA" id="ARBA00023152"/>
    </source>
</evidence>
<comment type="cofactor">
    <cofactor evidence="1 9">
        <name>Mg(2+)</name>
        <dbReference type="ChEBI" id="CHEBI:18420"/>
    </cofactor>
</comment>
<feature type="active site" description="Proton acceptor" evidence="9">
    <location>
        <position position="137"/>
    </location>
</feature>
<dbReference type="GeneID" id="88084194"/>
<keyword evidence="9" id="KW-0547">Nucleotide-binding</keyword>
<comment type="similarity">
    <text evidence="9">Belongs to the phosphofructokinase type A (PFKA) family. Mixed-substrate PFK group III subfamily.</text>
</comment>
<keyword evidence="6 9" id="KW-0418">Kinase</keyword>
<dbReference type="GO" id="GO:0070095">
    <property type="term" value="F:fructose-6-phosphate binding"/>
    <property type="evidence" value="ECO:0007669"/>
    <property type="project" value="TreeGrafter"/>
</dbReference>
<evidence type="ECO:0000256" key="2">
    <source>
        <dbReference type="ARBA" id="ARBA00004679"/>
    </source>
</evidence>
<comment type="catalytic activity">
    <reaction evidence="9">
        <text>beta-D-fructose 6-phosphate + ATP = beta-D-fructose 1,6-bisphosphate + ADP + H(+)</text>
        <dbReference type="Rhea" id="RHEA:16109"/>
        <dbReference type="ChEBI" id="CHEBI:15378"/>
        <dbReference type="ChEBI" id="CHEBI:30616"/>
        <dbReference type="ChEBI" id="CHEBI:32966"/>
        <dbReference type="ChEBI" id="CHEBI:57634"/>
        <dbReference type="ChEBI" id="CHEBI:456216"/>
        <dbReference type="EC" id="2.7.1.11"/>
    </reaction>
</comment>
<comment type="function">
    <text evidence="9">Catalyzes the phosphorylation of D-fructose 6-phosphate to fructose 1,6-bisphosphate by ATP, the first committing step of glycolysis.</text>
</comment>
<dbReference type="EMBL" id="CP014352">
    <property type="protein sequence ID" value="AMS05901.1"/>
    <property type="molecule type" value="Genomic_DNA"/>
</dbReference>
<proteinExistence type="inferred from homology"/>
<dbReference type="GO" id="GO:0047334">
    <property type="term" value="F:diphosphate-fructose-6-phosphate 1-phosphotransferase activity"/>
    <property type="evidence" value="ECO:0007669"/>
    <property type="project" value="InterPro"/>
</dbReference>
<evidence type="ECO:0000313" key="13">
    <source>
        <dbReference type="Proteomes" id="UP000075221"/>
    </source>
</evidence>
<dbReference type="EC" id="2.7.1.11" evidence="9"/>
<protein>
    <recommendedName>
        <fullName evidence="9">ATP-dependent 6-phosphofructokinase</fullName>
        <shortName evidence="9">ATP-PFK</shortName>
        <shortName evidence="9">Phosphofructokinase</shortName>
        <ecNumber evidence="9">2.7.1.11</ecNumber>
    </recommendedName>
    <alternativeName>
        <fullName evidence="9">Phosphohexokinase</fullName>
    </alternativeName>
</protein>
<feature type="binding site" evidence="9">
    <location>
        <position position="293"/>
    </location>
    <ligand>
        <name>substrate</name>
        <note>ligand shared between dimeric partners</note>
    </ligand>
</feature>
<feature type="binding site" evidence="9">
    <location>
        <position position="172"/>
    </location>
    <ligand>
        <name>substrate</name>
        <note>ligand shared between dimeric partners</note>
    </ligand>
</feature>
<accession>A0A142KIG3</accession>
<evidence type="ECO:0000256" key="7">
    <source>
        <dbReference type="ARBA" id="ARBA00022842"/>
    </source>
</evidence>
<evidence type="ECO:0000313" key="14">
    <source>
        <dbReference type="Proteomes" id="UP000178666"/>
    </source>
</evidence>
<evidence type="ECO:0000256" key="1">
    <source>
        <dbReference type="ARBA" id="ARBA00001946"/>
    </source>
</evidence>
<feature type="domain" description="Phosphofructokinase" evidence="10">
    <location>
        <begin position="6"/>
        <end position="324"/>
    </location>
</feature>
<dbReference type="GO" id="GO:0046872">
    <property type="term" value="F:metal ion binding"/>
    <property type="evidence" value="ECO:0007669"/>
    <property type="project" value="UniProtKB-KW"/>
</dbReference>
<keyword evidence="8 9" id="KW-0324">Glycolysis</keyword>
<comment type="caution">
    <text evidence="9">Lacks conserved residue(s) required for the propagation of feature annotation.</text>
</comment>
<keyword evidence="4 9" id="KW-0808">Transferase</keyword>
<dbReference type="GO" id="GO:0006002">
    <property type="term" value="P:fructose 6-phosphate metabolic process"/>
    <property type="evidence" value="ECO:0007669"/>
    <property type="project" value="InterPro"/>
</dbReference>
<dbReference type="SUPFAM" id="SSF53784">
    <property type="entry name" value="Phosphofructokinase"/>
    <property type="match status" value="1"/>
</dbReference>
<dbReference type="Pfam" id="PF00365">
    <property type="entry name" value="PFK"/>
    <property type="match status" value="1"/>
</dbReference>
<dbReference type="PRINTS" id="PR00476">
    <property type="entry name" value="PHFRCTKINASE"/>
</dbReference>
<evidence type="ECO:0000256" key="4">
    <source>
        <dbReference type="ARBA" id="ARBA00022679"/>
    </source>
</evidence>
<dbReference type="OMA" id="YGHERFA"/>
<evidence type="ECO:0000256" key="6">
    <source>
        <dbReference type="ARBA" id="ARBA00022777"/>
    </source>
</evidence>
<feature type="binding site" description="in other chain" evidence="9">
    <location>
        <begin position="179"/>
        <end position="181"/>
    </location>
    <ligand>
        <name>substrate</name>
        <note>ligand shared between dimeric partners</note>
    </ligand>
</feature>
<reference evidence="11 13" key="2">
    <citation type="submission" date="2016-02" db="EMBL/GenBank/DDBJ databases">
        <title>Complete Genome Sequence of Propionibacterium acidipropionici ATCC 55737.</title>
        <authorList>
            <person name="Luna Flores C.H."/>
            <person name="Nielsen L.K."/>
            <person name="Marcellin E."/>
        </authorList>
    </citation>
    <scope>NUCLEOTIDE SEQUENCE [LARGE SCALE GENOMIC DNA]</scope>
    <source>
        <strain evidence="11 13">ATCC 55737</strain>
    </source>
</reference>
<evidence type="ECO:0000256" key="9">
    <source>
        <dbReference type="HAMAP-Rule" id="MF_01976"/>
    </source>
</evidence>
<evidence type="ECO:0000313" key="11">
    <source>
        <dbReference type="EMBL" id="AMS05901.1"/>
    </source>
</evidence>
<dbReference type="HAMAP" id="MF_01976">
    <property type="entry name" value="Phosphofructokinase_III"/>
    <property type="match status" value="1"/>
</dbReference>
<dbReference type="GO" id="GO:0030388">
    <property type="term" value="P:fructose 1,6-bisphosphate metabolic process"/>
    <property type="evidence" value="ECO:0007669"/>
    <property type="project" value="TreeGrafter"/>
</dbReference>
<comment type="subunit">
    <text evidence="9">Homodimer or homotetramer.</text>
</comment>
<keyword evidence="7 9" id="KW-0460">Magnesium</keyword>
<feature type="site" description="Important for substrate specificity; cannot use PPi as phosphoryl donor" evidence="9">
    <location>
        <position position="114"/>
    </location>
</feature>
<dbReference type="InterPro" id="IPR000023">
    <property type="entry name" value="Phosphofructokinase_dom"/>
</dbReference>